<dbReference type="OrthoDB" id="5430053at2"/>
<comment type="similarity">
    <text evidence="2">Belongs to the EamA transporter family.</text>
</comment>
<keyword evidence="5 6" id="KW-0472">Membrane</keyword>
<evidence type="ECO:0000259" key="7">
    <source>
        <dbReference type="Pfam" id="PF00892"/>
    </source>
</evidence>
<evidence type="ECO:0000256" key="2">
    <source>
        <dbReference type="ARBA" id="ARBA00007362"/>
    </source>
</evidence>
<dbReference type="Proteomes" id="UP000283374">
    <property type="component" value="Unassembled WGS sequence"/>
</dbReference>
<dbReference type="InterPro" id="IPR000620">
    <property type="entry name" value="EamA_dom"/>
</dbReference>
<dbReference type="PANTHER" id="PTHR32322:SF2">
    <property type="entry name" value="EAMA DOMAIN-CONTAINING PROTEIN"/>
    <property type="match status" value="1"/>
</dbReference>
<feature type="transmembrane region" description="Helical" evidence="6">
    <location>
        <begin position="273"/>
        <end position="290"/>
    </location>
</feature>
<feature type="transmembrane region" description="Helical" evidence="6">
    <location>
        <begin position="78"/>
        <end position="97"/>
    </location>
</feature>
<protein>
    <submittedName>
        <fullName evidence="8">EamA family transporter</fullName>
    </submittedName>
</protein>
<feature type="transmembrane region" description="Helical" evidence="6">
    <location>
        <begin position="103"/>
        <end position="124"/>
    </location>
</feature>
<gene>
    <name evidence="8" type="ORF">D1825_06905</name>
</gene>
<keyword evidence="4 6" id="KW-1133">Transmembrane helix</keyword>
<accession>A0A413RN41</accession>
<dbReference type="InterPro" id="IPR050638">
    <property type="entry name" value="AA-Vitamin_Transporters"/>
</dbReference>
<dbReference type="SUPFAM" id="SSF103481">
    <property type="entry name" value="Multidrug resistance efflux transporter EmrE"/>
    <property type="match status" value="2"/>
</dbReference>
<dbReference type="Gene3D" id="1.10.3730.20">
    <property type="match status" value="2"/>
</dbReference>
<evidence type="ECO:0000313" key="9">
    <source>
        <dbReference type="Proteomes" id="UP000283374"/>
    </source>
</evidence>
<proteinExistence type="inferred from homology"/>
<name>A0A413RN41_9CELL</name>
<feature type="transmembrane region" description="Helical" evidence="6">
    <location>
        <begin position="20"/>
        <end position="36"/>
    </location>
</feature>
<sequence length="309" mass="31671">MGWRIPSAEDKLVDVEDKKWLAVTAIAPIAWGSTYYVTRHALPPDAPLWGAVLRALPAGLLLLLVVRRLPRGAWWWKSLVLGTLNMGAFFVLVYAAGQLLPTSLAATLMSLSPIVMMLFAWGLLAERPSAQRVTGALVGIVGVALMVGAGGAGADWRGIGASVAAMVMSAAGFALTKRWGRPQDVVAGTAWQLVAGGLCVLPAALLVEGGPPPVDGTAVLGFAYVAVVATAIAYVAWFTGLAHLPAGAVGLVGLLNPVTGVVLGTALGGESLTAVQVLGLVVVLAGLVIGQRRSAEAPVDVVLGARVAR</sequence>
<dbReference type="PANTHER" id="PTHR32322">
    <property type="entry name" value="INNER MEMBRANE TRANSPORTER"/>
    <property type="match status" value="1"/>
</dbReference>
<feature type="domain" description="EamA" evidence="7">
    <location>
        <begin position="19"/>
        <end position="147"/>
    </location>
</feature>
<keyword evidence="3 6" id="KW-0812">Transmembrane</keyword>
<dbReference type="AlphaFoldDB" id="A0A413RN41"/>
<evidence type="ECO:0000313" key="8">
    <source>
        <dbReference type="EMBL" id="RHA42680.1"/>
    </source>
</evidence>
<evidence type="ECO:0000256" key="5">
    <source>
        <dbReference type="ARBA" id="ARBA00023136"/>
    </source>
</evidence>
<feature type="transmembrane region" description="Helical" evidence="6">
    <location>
        <begin position="244"/>
        <end position="267"/>
    </location>
</feature>
<feature type="domain" description="EamA" evidence="7">
    <location>
        <begin position="157"/>
        <end position="289"/>
    </location>
</feature>
<feature type="transmembrane region" description="Helical" evidence="6">
    <location>
        <begin position="188"/>
        <end position="207"/>
    </location>
</feature>
<evidence type="ECO:0000256" key="3">
    <source>
        <dbReference type="ARBA" id="ARBA00022692"/>
    </source>
</evidence>
<dbReference type="InterPro" id="IPR037185">
    <property type="entry name" value="EmrE-like"/>
</dbReference>
<comment type="subcellular location">
    <subcellularLocation>
        <location evidence="1">Membrane</location>
        <topology evidence="1">Multi-pass membrane protein</topology>
    </subcellularLocation>
</comment>
<dbReference type="GO" id="GO:0016020">
    <property type="term" value="C:membrane"/>
    <property type="evidence" value="ECO:0007669"/>
    <property type="project" value="UniProtKB-SubCell"/>
</dbReference>
<dbReference type="EMBL" id="QWKP01000168">
    <property type="protein sequence ID" value="RHA42680.1"/>
    <property type="molecule type" value="Genomic_DNA"/>
</dbReference>
<evidence type="ECO:0000256" key="4">
    <source>
        <dbReference type="ARBA" id="ARBA00022989"/>
    </source>
</evidence>
<dbReference type="Pfam" id="PF00892">
    <property type="entry name" value="EamA"/>
    <property type="match status" value="2"/>
</dbReference>
<organism evidence="8 9">
    <name type="scientific">Cellulomonas rhizosphaerae</name>
    <dbReference type="NCBI Taxonomy" id="2293719"/>
    <lineage>
        <taxon>Bacteria</taxon>
        <taxon>Bacillati</taxon>
        <taxon>Actinomycetota</taxon>
        <taxon>Actinomycetes</taxon>
        <taxon>Micrococcales</taxon>
        <taxon>Cellulomonadaceae</taxon>
        <taxon>Cellulomonas</taxon>
    </lineage>
</organism>
<feature type="transmembrane region" description="Helical" evidence="6">
    <location>
        <begin position="48"/>
        <end position="66"/>
    </location>
</feature>
<evidence type="ECO:0000256" key="6">
    <source>
        <dbReference type="SAM" id="Phobius"/>
    </source>
</evidence>
<feature type="transmembrane region" description="Helical" evidence="6">
    <location>
        <begin position="159"/>
        <end position="176"/>
    </location>
</feature>
<feature type="transmembrane region" description="Helical" evidence="6">
    <location>
        <begin position="219"/>
        <end position="237"/>
    </location>
</feature>
<comment type="caution">
    <text evidence="8">The sequence shown here is derived from an EMBL/GenBank/DDBJ whole genome shotgun (WGS) entry which is preliminary data.</text>
</comment>
<keyword evidence="9" id="KW-1185">Reference proteome</keyword>
<feature type="transmembrane region" description="Helical" evidence="6">
    <location>
        <begin position="136"/>
        <end position="153"/>
    </location>
</feature>
<reference evidence="8 9" key="1">
    <citation type="submission" date="2018-08" db="EMBL/GenBank/DDBJ databases">
        <title>Cellulomonas rhizosphaerae sp. nov., a novel actinomycete isolated from soil.</title>
        <authorList>
            <person name="Tian Y."/>
        </authorList>
    </citation>
    <scope>NUCLEOTIDE SEQUENCE [LARGE SCALE GENOMIC DNA]</scope>
    <source>
        <strain evidence="8 9">NEAU-TCZ24</strain>
    </source>
</reference>
<evidence type="ECO:0000256" key="1">
    <source>
        <dbReference type="ARBA" id="ARBA00004141"/>
    </source>
</evidence>